<dbReference type="InterPro" id="IPR001610">
    <property type="entry name" value="PAC"/>
</dbReference>
<dbReference type="PANTHER" id="PTHR43711:SF31">
    <property type="entry name" value="HISTIDINE KINASE"/>
    <property type="match status" value="1"/>
</dbReference>
<dbReference type="InterPro" id="IPR036890">
    <property type="entry name" value="HATPase_C_sf"/>
</dbReference>
<keyword evidence="13 15" id="KW-0472">Membrane</keyword>
<name>H8GN06_METAL</name>
<keyword evidence="10" id="KW-0067">ATP-binding</keyword>
<dbReference type="CDD" id="cd00082">
    <property type="entry name" value="HisKA"/>
    <property type="match status" value="1"/>
</dbReference>
<gene>
    <name evidence="18" type="ORF">Metal_3040</name>
</gene>
<dbReference type="Pfam" id="PF01590">
    <property type="entry name" value="GAF"/>
    <property type="match status" value="1"/>
</dbReference>
<feature type="domain" description="Histidine kinase" evidence="16">
    <location>
        <begin position="767"/>
        <end position="984"/>
    </location>
</feature>
<keyword evidence="9" id="KW-0418">Kinase</keyword>
<dbReference type="Pfam" id="PF13426">
    <property type="entry name" value="PAS_9"/>
    <property type="match status" value="1"/>
</dbReference>
<accession>H8GN06</accession>
<feature type="transmembrane region" description="Helical" evidence="15">
    <location>
        <begin position="47"/>
        <end position="68"/>
    </location>
</feature>
<dbReference type="GO" id="GO:0000155">
    <property type="term" value="F:phosphorelay sensor kinase activity"/>
    <property type="evidence" value="ECO:0007669"/>
    <property type="project" value="InterPro"/>
</dbReference>
<dbReference type="PANTHER" id="PTHR43711">
    <property type="entry name" value="TWO-COMPONENT HISTIDINE KINASE"/>
    <property type="match status" value="1"/>
</dbReference>
<evidence type="ECO:0000259" key="16">
    <source>
        <dbReference type="PROSITE" id="PS50109"/>
    </source>
</evidence>
<dbReference type="InterPro" id="IPR013655">
    <property type="entry name" value="PAS_fold_3"/>
</dbReference>
<proteinExistence type="predicted"/>
<feature type="transmembrane region" description="Helical" evidence="15">
    <location>
        <begin position="196"/>
        <end position="215"/>
    </location>
</feature>
<evidence type="ECO:0000256" key="15">
    <source>
        <dbReference type="SAM" id="Phobius"/>
    </source>
</evidence>
<dbReference type="InterPro" id="IPR000014">
    <property type="entry name" value="PAS"/>
</dbReference>
<evidence type="ECO:0000256" key="5">
    <source>
        <dbReference type="ARBA" id="ARBA00022553"/>
    </source>
</evidence>
<evidence type="ECO:0000256" key="9">
    <source>
        <dbReference type="ARBA" id="ARBA00022777"/>
    </source>
</evidence>
<dbReference type="Gene3D" id="1.10.287.130">
    <property type="match status" value="1"/>
</dbReference>
<evidence type="ECO:0000313" key="19">
    <source>
        <dbReference type="Proteomes" id="UP000005090"/>
    </source>
</evidence>
<keyword evidence="8" id="KW-0547">Nucleotide-binding</keyword>
<dbReference type="Gene3D" id="3.30.565.10">
    <property type="entry name" value="Histidine kinase-like ATPase, C-terminal domain"/>
    <property type="match status" value="1"/>
</dbReference>
<evidence type="ECO:0000313" key="18">
    <source>
        <dbReference type="EMBL" id="EIC30720.1"/>
    </source>
</evidence>
<dbReference type="EMBL" id="CM001475">
    <property type="protein sequence ID" value="EIC30720.1"/>
    <property type="molecule type" value="Genomic_DNA"/>
</dbReference>
<dbReference type="CDD" id="cd00130">
    <property type="entry name" value="PAS"/>
    <property type="match status" value="1"/>
</dbReference>
<dbReference type="GO" id="GO:0005524">
    <property type="term" value="F:ATP binding"/>
    <property type="evidence" value="ECO:0007669"/>
    <property type="project" value="UniProtKB-KW"/>
</dbReference>
<dbReference type="InterPro" id="IPR003594">
    <property type="entry name" value="HATPase_dom"/>
</dbReference>
<evidence type="ECO:0000256" key="11">
    <source>
        <dbReference type="ARBA" id="ARBA00022989"/>
    </source>
</evidence>
<dbReference type="InterPro" id="IPR000700">
    <property type="entry name" value="PAS-assoc_C"/>
</dbReference>
<dbReference type="SUPFAM" id="SSF55785">
    <property type="entry name" value="PYP-like sensor domain (PAS domain)"/>
    <property type="match status" value="2"/>
</dbReference>
<evidence type="ECO:0000256" key="4">
    <source>
        <dbReference type="ARBA" id="ARBA00022475"/>
    </source>
</evidence>
<dbReference type="eggNOG" id="COG2205">
    <property type="taxonomic scope" value="Bacteria"/>
</dbReference>
<feature type="transmembrane region" description="Helical" evidence="15">
    <location>
        <begin position="88"/>
        <end position="114"/>
    </location>
</feature>
<keyword evidence="12" id="KW-0902">Two-component regulatory system</keyword>
<evidence type="ECO:0000256" key="8">
    <source>
        <dbReference type="ARBA" id="ARBA00022741"/>
    </source>
</evidence>
<dbReference type="RefSeq" id="WP_005373504.1">
    <property type="nucleotide sequence ID" value="NZ_CM001475.1"/>
</dbReference>
<dbReference type="NCBIfam" id="TIGR00229">
    <property type="entry name" value="sensory_box"/>
    <property type="match status" value="1"/>
</dbReference>
<dbReference type="InterPro" id="IPR035965">
    <property type="entry name" value="PAS-like_dom_sf"/>
</dbReference>
<evidence type="ECO:0000256" key="10">
    <source>
        <dbReference type="ARBA" id="ARBA00022840"/>
    </source>
</evidence>
<dbReference type="GO" id="GO:0005886">
    <property type="term" value="C:plasma membrane"/>
    <property type="evidence" value="ECO:0007669"/>
    <property type="project" value="UniProtKB-SubCell"/>
</dbReference>
<feature type="transmembrane region" description="Helical" evidence="15">
    <location>
        <begin position="166"/>
        <end position="187"/>
    </location>
</feature>
<keyword evidence="11 15" id="KW-1133">Transmembrane helix</keyword>
<dbReference type="SUPFAM" id="SSF47384">
    <property type="entry name" value="Homodimeric domain of signal transducing histidine kinase"/>
    <property type="match status" value="1"/>
</dbReference>
<dbReference type="EC" id="2.7.13.3" evidence="3"/>
<evidence type="ECO:0000256" key="3">
    <source>
        <dbReference type="ARBA" id="ARBA00012438"/>
    </source>
</evidence>
<dbReference type="SMART" id="SM00387">
    <property type="entry name" value="HATPase_c"/>
    <property type="match status" value="1"/>
</dbReference>
<evidence type="ECO:0000259" key="17">
    <source>
        <dbReference type="PROSITE" id="PS50113"/>
    </source>
</evidence>
<dbReference type="InterPro" id="IPR050736">
    <property type="entry name" value="Sensor_HK_Regulatory"/>
</dbReference>
<dbReference type="SMART" id="SM00086">
    <property type="entry name" value="PAC"/>
    <property type="match status" value="2"/>
</dbReference>
<evidence type="ECO:0000256" key="6">
    <source>
        <dbReference type="ARBA" id="ARBA00022679"/>
    </source>
</evidence>
<dbReference type="SUPFAM" id="SSF55874">
    <property type="entry name" value="ATPase domain of HSP90 chaperone/DNA topoisomerase II/histidine kinase"/>
    <property type="match status" value="1"/>
</dbReference>
<feature type="domain" description="PAC" evidence="17">
    <location>
        <begin position="573"/>
        <end position="626"/>
    </location>
</feature>
<evidence type="ECO:0000256" key="1">
    <source>
        <dbReference type="ARBA" id="ARBA00000085"/>
    </source>
</evidence>
<sequence length="987" mass="109178">MLSLRKVLPTQPLVRETGAILLMALVYYLAARLAAFNASEFAGNAMAIWPASGISLAAVLVCGYRLVIGAGLGSFAYNLLYLSQQGGMAMPAVSGAAIMAFGSMLEFALAGYLFKLSFSGLAPETLRDIKRFTLICFGSGTVGAAAGCLGLLLSRQMDFGHYSEAAFTWWVGDAAGMLVMTPLLLVWNRKESRRGLLFPLVAPCIGLTMCGFFIVHQFETRLTQSHSAPVKASVAAYSGLSRNWLSWNVLLAGITLTLILADYLEVHRREQNALRSNEKRLKRQNLALSRIALGDSISSGDLYATLKIMTETSAATLEVERASIWLFNDDRTALCCADLYELGSNRHLSGGKLSTADYPSYFAALLGARNIAVDDTFADPVTQEFRDHYLPQFSITSLLDAPIQFGNEMIGVICHEHVGTKRHWTLDEQNFAGSIADLASLAFEVVKRKEAEDKLRAANLELEAKVRERTVELIKLNAELLAEAADRRQAEATLRESELRLRLATKAADIGVWDWNIVDDSVMFTPEYKRQIGYEDHEIAGHYLEWESRLHPEDKDRAIADNFEYIERKKSAYESEFRLRHKNGSYLWIRSRGEAVAWDQEGRPTRILGCHVDITQLKQTEETLRAFRWFSESAGQGMGMAKMQGEVIYMNPALKKTLASLGIPFDPSKVLTDYYTEEAARRLSSEVLPKLLGHGQWIGELELGKSHGKRIPTLDNFFAVCDEGGNPQYVANIVTDMSQQKEIERQLLQAKEAAVSADRTKSMFIATMSHELRTPLNAIIGFTGILLQGLSGDLNERQRDQLSRVARSARHLLDLITDIIDISKIEAGRIDVFPSDFDLHALVSQATDTVKAQAQEKGLVLTMDAEPFPVHSDQKRVLQCVINLLSNAIKYTEQGSVAISARAADGKVSIEIRDTGIGIETEQMQKLFIPFERLDSFLRLRTSGTGLGLYLTRKIAVDLLSGDVSVVSTPGTGSCFTLKISDHLGAK</sequence>
<dbReference type="AlphaFoldDB" id="H8GN06"/>
<dbReference type="PROSITE" id="PS50113">
    <property type="entry name" value="PAC"/>
    <property type="match status" value="1"/>
</dbReference>
<keyword evidence="14" id="KW-0175">Coiled coil</keyword>
<dbReference type="PRINTS" id="PR00344">
    <property type="entry name" value="BCTRLSENSOR"/>
</dbReference>
<dbReference type="Gene3D" id="3.30.450.40">
    <property type="match status" value="1"/>
</dbReference>
<keyword evidence="4" id="KW-1003">Cell membrane</keyword>
<dbReference type="HOGENOM" id="CLU_302227_0_0_6"/>
<feature type="coiled-coil region" evidence="14">
    <location>
        <begin position="448"/>
        <end position="507"/>
    </location>
</feature>
<dbReference type="SMART" id="SM00065">
    <property type="entry name" value="GAF"/>
    <property type="match status" value="1"/>
</dbReference>
<dbReference type="eggNOG" id="COG2203">
    <property type="taxonomic scope" value="Bacteria"/>
</dbReference>
<comment type="subcellular location">
    <subcellularLocation>
        <location evidence="2">Cell membrane</location>
        <topology evidence="2">Multi-pass membrane protein</topology>
    </subcellularLocation>
</comment>
<feature type="transmembrane region" description="Helical" evidence="15">
    <location>
        <begin position="17"/>
        <end position="35"/>
    </location>
</feature>
<evidence type="ECO:0000256" key="12">
    <source>
        <dbReference type="ARBA" id="ARBA00023012"/>
    </source>
</evidence>
<dbReference type="PROSITE" id="PS50109">
    <property type="entry name" value="HIS_KIN"/>
    <property type="match status" value="1"/>
</dbReference>
<dbReference type="Gene3D" id="3.30.450.20">
    <property type="entry name" value="PAS domain"/>
    <property type="match status" value="2"/>
</dbReference>
<dbReference type="Pfam" id="PF02518">
    <property type="entry name" value="HATPase_c"/>
    <property type="match status" value="1"/>
</dbReference>
<dbReference type="InterPro" id="IPR003661">
    <property type="entry name" value="HisK_dim/P_dom"/>
</dbReference>
<dbReference type="InterPro" id="IPR005467">
    <property type="entry name" value="His_kinase_dom"/>
</dbReference>
<dbReference type="InterPro" id="IPR036097">
    <property type="entry name" value="HisK_dim/P_sf"/>
</dbReference>
<dbReference type="Pfam" id="PF05231">
    <property type="entry name" value="MASE1"/>
    <property type="match status" value="1"/>
</dbReference>
<evidence type="ECO:0000256" key="2">
    <source>
        <dbReference type="ARBA" id="ARBA00004651"/>
    </source>
</evidence>
<dbReference type="InterPro" id="IPR004358">
    <property type="entry name" value="Sig_transdc_His_kin-like_C"/>
</dbReference>
<keyword evidence="5" id="KW-0597">Phosphoprotein</keyword>
<dbReference type="Pfam" id="PF08447">
    <property type="entry name" value="PAS_3"/>
    <property type="match status" value="1"/>
</dbReference>
<evidence type="ECO:0000256" key="14">
    <source>
        <dbReference type="SAM" id="Coils"/>
    </source>
</evidence>
<keyword evidence="6" id="KW-0808">Transferase</keyword>
<dbReference type="FunFam" id="1.10.287.130:FF:000038">
    <property type="entry name" value="Sensory transduction histidine kinase"/>
    <property type="match status" value="1"/>
</dbReference>
<dbReference type="SUPFAM" id="SSF55781">
    <property type="entry name" value="GAF domain-like"/>
    <property type="match status" value="1"/>
</dbReference>
<dbReference type="Proteomes" id="UP000005090">
    <property type="component" value="Chromosome"/>
</dbReference>
<evidence type="ECO:0000256" key="13">
    <source>
        <dbReference type="ARBA" id="ARBA00023136"/>
    </source>
</evidence>
<organism evidence="18 19">
    <name type="scientific">Methylomicrobium album BG8</name>
    <dbReference type="NCBI Taxonomy" id="686340"/>
    <lineage>
        <taxon>Bacteria</taxon>
        <taxon>Pseudomonadati</taxon>
        <taxon>Pseudomonadota</taxon>
        <taxon>Gammaproteobacteria</taxon>
        <taxon>Methylococcales</taxon>
        <taxon>Methylococcaceae</taxon>
        <taxon>Methylomicrobium</taxon>
    </lineage>
</organism>
<comment type="catalytic activity">
    <reaction evidence="1">
        <text>ATP + protein L-histidine = ADP + protein N-phospho-L-histidine.</text>
        <dbReference type="EC" id="2.7.13.3"/>
    </reaction>
</comment>
<dbReference type="SMART" id="SM00388">
    <property type="entry name" value="HisKA"/>
    <property type="match status" value="1"/>
</dbReference>
<dbReference type="InterPro" id="IPR029016">
    <property type="entry name" value="GAF-like_dom_sf"/>
</dbReference>
<dbReference type="InterPro" id="IPR003018">
    <property type="entry name" value="GAF"/>
</dbReference>
<reference evidence="18 19" key="1">
    <citation type="journal article" date="2013" name="Genome Announc.">
        <title>Genome Sequence of the Obligate Gammaproteobacterial Methanotroph Methylomicrobium album Strain BG8.</title>
        <authorList>
            <person name="Kits K.D."/>
            <person name="Kalyuzhnaya M.G."/>
            <person name="Klotz M.G."/>
            <person name="Jetten M.S."/>
            <person name="Op den Camp H.J."/>
            <person name="Vuilleumier S."/>
            <person name="Bringel F."/>
            <person name="Dispirito A.A."/>
            <person name="Murrell J.C."/>
            <person name="Bruce D."/>
            <person name="Cheng J.F."/>
            <person name="Copeland A."/>
            <person name="Goodwin L."/>
            <person name="Hauser L."/>
            <person name="Lajus A."/>
            <person name="Land M.L."/>
            <person name="Lapidus A."/>
            <person name="Lucas S."/>
            <person name="Medigue C."/>
            <person name="Pitluck S."/>
            <person name="Woyke T."/>
            <person name="Zeytun A."/>
            <person name="Stein L.Y."/>
        </authorList>
    </citation>
    <scope>NUCLEOTIDE SEQUENCE [LARGE SCALE GENOMIC DNA]</scope>
    <source>
        <strain evidence="18 19">BG8</strain>
    </source>
</reference>
<feature type="transmembrane region" description="Helical" evidence="15">
    <location>
        <begin position="134"/>
        <end position="154"/>
    </location>
</feature>
<keyword evidence="19" id="KW-1185">Reference proteome</keyword>
<evidence type="ECO:0000256" key="7">
    <source>
        <dbReference type="ARBA" id="ARBA00022692"/>
    </source>
</evidence>
<keyword evidence="7 15" id="KW-0812">Transmembrane</keyword>
<protein>
    <recommendedName>
        <fullName evidence="3">histidine kinase</fullName>
        <ecNumber evidence="3">2.7.13.3</ecNumber>
    </recommendedName>
</protein>
<dbReference type="STRING" id="686340.Metal_3040"/>
<dbReference type="Pfam" id="PF00512">
    <property type="entry name" value="HisKA"/>
    <property type="match status" value="1"/>
</dbReference>
<dbReference type="InterPro" id="IPR007895">
    <property type="entry name" value="MASE1"/>
</dbReference>